<dbReference type="Gene3D" id="3.90.1150.10">
    <property type="entry name" value="Aspartate Aminotransferase, domain 1"/>
    <property type="match status" value="1"/>
</dbReference>
<dbReference type="RefSeq" id="WP_376778519.1">
    <property type="nucleotide sequence ID" value="NZ_JACHJV010000001.1"/>
</dbReference>
<dbReference type="SUPFAM" id="SSF53383">
    <property type="entry name" value="PLP-dependent transferases"/>
    <property type="match status" value="1"/>
</dbReference>
<evidence type="ECO:0000313" key="6">
    <source>
        <dbReference type="EMBL" id="MBB4926931.1"/>
    </source>
</evidence>
<comment type="caution">
    <text evidence="6">The sequence shown here is derived from an EMBL/GenBank/DDBJ whole genome shotgun (WGS) entry which is preliminary data.</text>
</comment>
<dbReference type="GO" id="GO:0030170">
    <property type="term" value="F:pyridoxal phosphate binding"/>
    <property type="evidence" value="ECO:0007669"/>
    <property type="project" value="InterPro"/>
</dbReference>
<evidence type="ECO:0000256" key="1">
    <source>
        <dbReference type="ARBA" id="ARBA00001933"/>
    </source>
</evidence>
<name>A0A7W7R7S1_KITKI</name>
<protein>
    <submittedName>
        <fullName evidence="6">(S)-3,5-dihydroxyphenylglycine transaminase</fullName>
        <ecNumber evidence="6">2.6.1.103</ecNumber>
    </submittedName>
</protein>
<evidence type="ECO:0000256" key="4">
    <source>
        <dbReference type="ARBA" id="ARBA00022898"/>
    </source>
</evidence>
<dbReference type="CDD" id="cd00609">
    <property type="entry name" value="AAT_like"/>
    <property type="match status" value="1"/>
</dbReference>
<dbReference type="Proteomes" id="UP000540506">
    <property type="component" value="Unassembled WGS sequence"/>
</dbReference>
<dbReference type="PANTHER" id="PTHR42790">
    <property type="entry name" value="AMINOTRANSFERASE"/>
    <property type="match status" value="1"/>
</dbReference>
<dbReference type="PANTHER" id="PTHR42790:SF19">
    <property type="entry name" value="KYNURENINE_ALPHA-AMINOADIPATE AMINOTRANSFERASE, MITOCHONDRIAL"/>
    <property type="match status" value="1"/>
</dbReference>
<dbReference type="GO" id="GO:0008483">
    <property type="term" value="F:transaminase activity"/>
    <property type="evidence" value="ECO:0007669"/>
    <property type="project" value="UniProtKB-KW"/>
</dbReference>
<reference evidence="6 7" key="1">
    <citation type="submission" date="2020-08" db="EMBL/GenBank/DDBJ databases">
        <title>Sequencing the genomes of 1000 actinobacteria strains.</title>
        <authorList>
            <person name="Klenk H.-P."/>
        </authorList>
    </citation>
    <scope>NUCLEOTIDE SEQUENCE [LARGE SCALE GENOMIC DNA]</scope>
    <source>
        <strain evidence="6 7">DSM 41654</strain>
    </source>
</reference>
<dbReference type="EMBL" id="JACHJV010000001">
    <property type="protein sequence ID" value="MBB4926931.1"/>
    <property type="molecule type" value="Genomic_DNA"/>
</dbReference>
<dbReference type="EC" id="2.6.1.103" evidence="6"/>
<sequence length="441" mass="47918">MTELTATLTTLALAELHGSLADPALESMNFLNEVAGRYPEALSLAAGRPYEEFFDLADIQRYLNRYERYLTEDRGLSAAQVRRAFFQYGRTKGIIHELVARNLSVDEGISVDPESIVVTVGCQEAMFLVLRALRRDERDVVLAVAPTYVGLTGAAKLVDMPVLTVAGGPGGVDLADLTATVHQARAQGLRPRACYLLADHSNPSGLSLDLPTRHALLELAEREDLLLLEDNPYGVFASSPEDRPPTLKALDTRHRVVYLSSYAKTGLPGARVGFVVADQLVANGSDGGSDATPSLLADELAKLKSMLTVNTAPIAQAVIAGKLLTYDGSLVKANEREIALYRENLARLLSGLAQAFPADSGVEWNTPSGGFFLVVSVPFEVDDALLETSARDYGLLWTPMHHFTQDPQARRQLRLAVSLLTPEQVDEGLRRLTRLIADRLG</sequence>
<dbReference type="InterPro" id="IPR004839">
    <property type="entry name" value="Aminotransferase_I/II_large"/>
</dbReference>
<dbReference type="AlphaFoldDB" id="A0A7W7R7S1"/>
<keyword evidence="4" id="KW-0663">Pyridoxal phosphate</keyword>
<keyword evidence="3 6" id="KW-0808">Transferase</keyword>
<dbReference type="InterPro" id="IPR015424">
    <property type="entry name" value="PyrdxlP-dep_Trfase"/>
</dbReference>
<dbReference type="Gene3D" id="3.40.640.10">
    <property type="entry name" value="Type I PLP-dependent aspartate aminotransferase-like (Major domain)"/>
    <property type="match status" value="1"/>
</dbReference>
<evidence type="ECO:0000256" key="2">
    <source>
        <dbReference type="ARBA" id="ARBA00022576"/>
    </source>
</evidence>
<keyword evidence="2 6" id="KW-0032">Aminotransferase</keyword>
<dbReference type="GO" id="GO:1901605">
    <property type="term" value="P:alpha-amino acid metabolic process"/>
    <property type="evidence" value="ECO:0007669"/>
    <property type="project" value="TreeGrafter"/>
</dbReference>
<proteinExistence type="predicted"/>
<dbReference type="Pfam" id="PF00155">
    <property type="entry name" value="Aminotran_1_2"/>
    <property type="match status" value="1"/>
</dbReference>
<gene>
    <name evidence="6" type="ORF">FHR34_005924</name>
</gene>
<keyword evidence="7" id="KW-1185">Reference proteome</keyword>
<accession>A0A7W7R7S1</accession>
<comment type="cofactor">
    <cofactor evidence="1">
        <name>pyridoxal 5'-phosphate</name>
        <dbReference type="ChEBI" id="CHEBI:597326"/>
    </cofactor>
</comment>
<feature type="domain" description="Aminotransferase class I/classII large" evidence="5">
    <location>
        <begin position="84"/>
        <end position="432"/>
    </location>
</feature>
<dbReference type="InterPro" id="IPR015422">
    <property type="entry name" value="PyrdxlP-dep_Trfase_small"/>
</dbReference>
<dbReference type="InterPro" id="IPR015421">
    <property type="entry name" value="PyrdxlP-dep_Trfase_major"/>
</dbReference>
<organism evidence="6 7">
    <name type="scientific">Kitasatospora kifunensis</name>
    <name type="common">Streptomyces kifunensis</name>
    <dbReference type="NCBI Taxonomy" id="58351"/>
    <lineage>
        <taxon>Bacteria</taxon>
        <taxon>Bacillati</taxon>
        <taxon>Actinomycetota</taxon>
        <taxon>Actinomycetes</taxon>
        <taxon>Kitasatosporales</taxon>
        <taxon>Streptomycetaceae</taxon>
        <taxon>Kitasatospora</taxon>
    </lineage>
</organism>
<evidence type="ECO:0000259" key="5">
    <source>
        <dbReference type="Pfam" id="PF00155"/>
    </source>
</evidence>
<evidence type="ECO:0000256" key="3">
    <source>
        <dbReference type="ARBA" id="ARBA00022679"/>
    </source>
</evidence>
<evidence type="ECO:0000313" key="7">
    <source>
        <dbReference type="Proteomes" id="UP000540506"/>
    </source>
</evidence>
<dbReference type="InterPro" id="IPR050859">
    <property type="entry name" value="Class-I_PLP-dep_aminotransf"/>
</dbReference>